<keyword evidence="4" id="KW-1185">Reference proteome</keyword>
<feature type="chain" id="PRO_5047416265" evidence="2">
    <location>
        <begin position="32"/>
        <end position="681"/>
    </location>
</feature>
<keyword evidence="2" id="KW-0732">Signal</keyword>
<reference evidence="3 4" key="1">
    <citation type="submission" date="2023-12" db="EMBL/GenBank/DDBJ databases">
        <title>Marinobacter qingdaonensis sp. nov., isolated from the intertidal sediment of Qingdao, PR China.</title>
        <authorList>
            <person name="Li Y."/>
        </authorList>
    </citation>
    <scope>NUCLEOTIDE SEQUENCE [LARGE SCALE GENOMIC DNA]</scope>
    <source>
        <strain evidence="3 4">ASW11-75</strain>
    </source>
</reference>
<feature type="region of interest" description="Disordered" evidence="1">
    <location>
        <begin position="257"/>
        <end position="312"/>
    </location>
</feature>
<feature type="compositionally biased region" description="Polar residues" evidence="1">
    <location>
        <begin position="293"/>
        <end position="312"/>
    </location>
</feature>
<feature type="signal peptide" evidence="2">
    <location>
        <begin position="1"/>
        <end position="31"/>
    </location>
</feature>
<dbReference type="PROSITE" id="PS51257">
    <property type="entry name" value="PROKAR_LIPOPROTEIN"/>
    <property type="match status" value="1"/>
</dbReference>
<protein>
    <submittedName>
        <fullName evidence="3">YjbH domain-containing protein</fullName>
    </submittedName>
</protein>
<sequence length="681" mass="75650">MINNQKYLMTSKHWALVGGAVACLTATSGVAQPQKDLAFPGYSGFLNVPSATVLNHGQADVQWSDQAYLDRPSRRGYGYYNNVSGAFGVFPNVEVGGRLTWDRTQSNCYTEGCSIRDLSANVKVQAPFIPEDWFTLAAGVQDLGGETDDFEAYYLVAGRQFGPVEVALGYGQPQRTPRYLDGAFGAVSYRPLPWLSVMVEHDSLDARAGIGANTPQGWLPWGLQVKAKVLAWDEGDSDNDRNFASIGLSLPFGNASRKERLGSSRPLPAQAAELRDQSQSAPAFSEKGPTVEPPNTTESAESPNQASGQRVSRQIGQQLVDYGYENVRTRSADGTLHIWWENNLYNRDERDSILHVARIARQAAGSHRRAELTLLNQGVPVETRIIALSDEQNVQSQRRYAESTLMEPTQPDWDFKGSYGPSWKPRLTLSPSLSSGVATEYGVWDVSLALSSELAVNLWPGALASARYDAEIYQTDDFERGGVFYDSRQRTALVEAEFQQTIKLHPQLYTSFHAGRYALNYNGAINETLLLSPGGHHAIGFLGGKFSHTKFDADNRTQALAQYSYYNPELDAQFTVYGGQFFAEDTGFRVDSRFWFGDYAITLQYKNTDAEFVSLGWVIPLTPVKDHQFRYFQVRGDADWNYAVQTRINEDSNDVSFGGAGIIRSSNPLQETYFNRGRLVD</sequence>
<dbReference type="RefSeq" id="WP_322855883.1">
    <property type="nucleotide sequence ID" value="NZ_JAYDCJ010000003.1"/>
</dbReference>
<evidence type="ECO:0000313" key="4">
    <source>
        <dbReference type="Proteomes" id="UP001305746"/>
    </source>
</evidence>
<dbReference type="Pfam" id="PF06082">
    <property type="entry name" value="YjbH"/>
    <property type="match status" value="2"/>
</dbReference>
<name>A0ABU5P041_9GAMM</name>
<evidence type="ECO:0000313" key="3">
    <source>
        <dbReference type="EMBL" id="MEA1081424.1"/>
    </source>
</evidence>
<organism evidence="3 4">
    <name type="scientific">Marinobacter qingdaonensis</name>
    <dbReference type="NCBI Taxonomy" id="3108486"/>
    <lineage>
        <taxon>Bacteria</taxon>
        <taxon>Pseudomonadati</taxon>
        <taxon>Pseudomonadota</taxon>
        <taxon>Gammaproteobacteria</taxon>
        <taxon>Pseudomonadales</taxon>
        <taxon>Marinobacteraceae</taxon>
        <taxon>Marinobacter</taxon>
    </lineage>
</organism>
<accession>A0ABU5P041</accession>
<dbReference type="EMBL" id="JAYDCJ010000003">
    <property type="protein sequence ID" value="MEA1081424.1"/>
    <property type="molecule type" value="Genomic_DNA"/>
</dbReference>
<gene>
    <name evidence="3" type="ORF">U5822_12130</name>
</gene>
<dbReference type="Proteomes" id="UP001305746">
    <property type="component" value="Unassembled WGS sequence"/>
</dbReference>
<dbReference type="InterPro" id="IPR010344">
    <property type="entry name" value="YbjH"/>
</dbReference>
<comment type="caution">
    <text evidence="3">The sequence shown here is derived from an EMBL/GenBank/DDBJ whole genome shotgun (WGS) entry which is preliminary data.</text>
</comment>
<evidence type="ECO:0000256" key="1">
    <source>
        <dbReference type="SAM" id="MobiDB-lite"/>
    </source>
</evidence>
<evidence type="ECO:0000256" key="2">
    <source>
        <dbReference type="SAM" id="SignalP"/>
    </source>
</evidence>
<proteinExistence type="predicted"/>